<proteinExistence type="predicted"/>
<keyword evidence="1" id="KW-0808">Transferase</keyword>
<evidence type="ECO:0000313" key="2">
    <source>
        <dbReference type="Proteomes" id="UP000308149"/>
    </source>
</evidence>
<dbReference type="OrthoDB" id="9808443at2"/>
<dbReference type="Pfam" id="PF08843">
    <property type="entry name" value="AbiEii"/>
    <property type="match status" value="1"/>
</dbReference>
<dbReference type="InterPro" id="IPR014942">
    <property type="entry name" value="AbiEii"/>
</dbReference>
<sequence>MASIRQRLLERARIRGEDFQLVLDRYAVERLLYRLSISPHRDQFLLKGALLFALWFDQPHRPTRDADLLGFGSPDPERLAAIVAELCAIEDEDGLRFDVGSMTVEPIREEAAYEGLRIRLLAFLGDARCHLQWDVGFGDAVTPAPADVDYPVLLEGMPAPRLRVYPRDTVFAEKLEAIATLGIANSRMKDYFDLLALMREQAMAPATLAEAIRATFQRRGTAPPEGVPFGLTDAFATDAQKQSQWAAFLRRNRLTAPALAEVVAELRAFFIALDPWAGGRHPGHDQPQPQQTP</sequence>
<dbReference type="EMBL" id="CP040871">
    <property type="protein sequence ID" value="QDA58529.1"/>
    <property type="molecule type" value="Genomic_DNA"/>
</dbReference>
<dbReference type="AlphaFoldDB" id="A0A5B7ZUQ6"/>
<protein>
    <submittedName>
        <fullName evidence="1">Nucleotidyl transferase AbiEii/AbiGii toxin family protein</fullName>
    </submittedName>
</protein>
<gene>
    <name evidence="1" type="ORF">FHQ07_10330</name>
</gene>
<keyword evidence="2" id="KW-1185">Reference proteome</keyword>
<accession>A0A5B7ZUQ6</accession>
<evidence type="ECO:0000313" key="1">
    <source>
        <dbReference type="EMBL" id="QDA58529.1"/>
    </source>
</evidence>
<dbReference type="GO" id="GO:0016740">
    <property type="term" value="F:transferase activity"/>
    <property type="evidence" value="ECO:0007669"/>
    <property type="project" value="UniProtKB-KW"/>
</dbReference>
<reference evidence="1 2" key="1">
    <citation type="submission" date="2019-06" db="EMBL/GenBank/DDBJ databases">
        <title>Thermomonas aquatica sp. nov., isolated from an industrial wastewater treatment plant.</title>
        <authorList>
            <person name="Jeon J.H."/>
            <person name="Park D.-S."/>
        </authorList>
    </citation>
    <scope>NUCLEOTIDE SEQUENCE [LARGE SCALE GENOMIC DNA]</scope>
    <source>
        <strain evidence="1 2">SY21</strain>
    </source>
</reference>
<dbReference type="KEGG" id="thes:FHQ07_10330"/>
<organism evidence="1 2">
    <name type="scientific">Thermomonas aquatica</name>
    <dbReference type="NCBI Taxonomy" id="2202149"/>
    <lineage>
        <taxon>Bacteria</taxon>
        <taxon>Pseudomonadati</taxon>
        <taxon>Pseudomonadota</taxon>
        <taxon>Gammaproteobacteria</taxon>
        <taxon>Lysobacterales</taxon>
        <taxon>Lysobacteraceae</taxon>
        <taxon>Thermomonas</taxon>
    </lineage>
</organism>
<name>A0A5B7ZUQ6_9GAMM</name>
<dbReference type="Proteomes" id="UP000308149">
    <property type="component" value="Chromosome"/>
</dbReference>